<evidence type="ECO:0000313" key="2">
    <source>
        <dbReference type="Proteomes" id="UP000179052"/>
    </source>
</evidence>
<gene>
    <name evidence="1" type="ORF">A3H71_00040</name>
</gene>
<name>A0A1G2LHE0_9BACT</name>
<proteinExistence type="predicted"/>
<organism evidence="1 2">
    <name type="scientific">Candidatus Sungbacteria bacterium RIFCSPLOWO2_02_FULL_48_13b</name>
    <dbReference type="NCBI Taxonomy" id="1802283"/>
    <lineage>
        <taxon>Bacteria</taxon>
        <taxon>Candidatus Sungiibacteriota</taxon>
    </lineage>
</organism>
<protein>
    <submittedName>
        <fullName evidence="1">Uncharacterized protein</fullName>
    </submittedName>
</protein>
<dbReference type="AlphaFoldDB" id="A0A1G2LHE0"/>
<dbReference type="Proteomes" id="UP000179052">
    <property type="component" value="Unassembled WGS sequence"/>
</dbReference>
<accession>A0A1G2LHE0</accession>
<comment type="caution">
    <text evidence="1">The sequence shown here is derived from an EMBL/GenBank/DDBJ whole genome shotgun (WGS) entry which is preliminary data.</text>
</comment>
<evidence type="ECO:0000313" key="1">
    <source>
        <dbReference type="EMBL" id="OHA10231.1"/>
    </source>
</evidence>
<sequence>MSERSDFEKFLDGLGAKQIAPGKKHLCWQIGSRKFYVPGNLSGQRAYLNYEAAARRIAAEEGLISSLSTRVASSDRFREKPQRLQATSLGYPRVPPGTSKDLEEWNRGENERWRSLLDKGRLEMDPKRRIIREAERLPIVEQILRAANKPLTAMEVAKIGVSDWDWKNADVASHAILRLFKAHPKRFHATRGMKKNERWELILSELPATPQIPTPETLPAAIMAPESEADALKEEMARLSATLELVRNIIVEFERRGIEPSSALYAMGRIAEAVRKS</sequence>
<reference evidence="1 2" key="1">
    <citation type="journal article" date="2016" name="Nat. Commun.">
        <title>Thousands of microbial genomes shed light on interconnected biogeochemical processes in an aquifer system.</title>
        <authorList>
            <person name="Anantharaman K."/>
            <person name="Brown C.T."/>
            <person name="Hug L.A."/>
            <person name="Sharon I."/>
            <person name="Castelle C.J."/>
            <person name="Probst A.J."/>
            <person name="Thomas B.C."/>
            <person name="Singh A."/>
            <person name="Wilkins M.J."/>
            <person name="Karaoz U."/>
            <person name="Brodie E.L."/>
            <person name="Williams K.H."/>
            <person name="Hubbard S.S."/>
            <person name="Banfield J.F."/>
        </authorList>
    </citation>
    <scope>NUCLEOTIDE SEQUENCE [LARGE SCALE GENOMIC DNA]</scope>
</reference>
<dbReference type="EMBL" id="MHQV01000036">
    <property type="protein sequence ID" value="OHA10231.1"/>
    <property type="molecule type" value="Genomic_DNA"/>
</dbReference>